<dbReference type="GO" id="GO:0003735">
    <property type="term" value="F:structural constituent of ribosome"/>
    <property type="evidence" value="ECO:0007669"/>
    <property type="project" value="TreeGrafter"/>
</dbReference>
<dbReference type="PANTHER" id="PTHR10724:SF7">
    <property type="entry name" value="SMALL RIBOSOMAL SUBUNIT PROTEIN BS1C"/>
    <property type="match status" value="1"/>
</dbReference>
<dbReference type="FunFam" id="2.40.50.140:FF:000103">
    <property type="entry name" value="protein RRP5 homolog"/>
    <property type="match status" value="2"/>
</dbReference>
<dbReference type="SUPFAM" id="SSF50249">
    <property type="entry name" value="Nucleic acid-binding proteins"/>
    <property type="match status" value="5"/>
</dbReference>
<dbReference type="PROSITE" id="PS50126">
    <property type="entry name" value="S1"/>
    <property type="match status" value="5"/>
</dbReference>
<evidence type="ECO:0000256" key="3">
    <source>
        <dbReference type="ARBA" id="ARBA00023274"/>
    </source>
</evidence>
<dbReference type="InterPro" id="IPR012340">
    <property type="entry name" value="NA-bd_OB-fold"/>
</dbReference>
<evidence type="ECO:0000256" key="4">
    <source>
        <dbReference type="ARBA" id="ARBA00025604"/>
    </source>
</evidence>
<dbReference type="CDD" id="cd00164">
    <property type="entry name" value="S1_like"/>
    <property type="match status" value="1"/>
</dbReference>
<feature type="domain" description="S1 motif" evidence="5">
    <location>
        <begin position="273"/>
        <end position="343"/>
    </location>
</feature>
<comment type="function">
    <text evidence="4">Binds mRNA; thus facilitating recognition of the initiation point. It is needed to translate mRNA with a short Shine-Dalgarno (SD) purine-rich sequence.</text>
</comment>
<dbReference type="Gene3D" id="2.40.50.140">
    <property type="entry name" value="Nucleic acid-binding proteins"/>
    <property type="match status" value="5"/>
</dbReference>
<proteinExistence type="inferred from homology"/>
<feature type="domain" description="S1 motif" evidence="5">
    <location>
        <begin position="23"/>
        <end position="88"/>
    </location>
</feature>
<dbReference type="GO" id="GO:0003729">
    <property type="term" value="F:mRNA binding"/>
    <property type="evidence" value="ECO:0007669"/>
    <property type="project" value="TreeGrafter"/>
</dbReference>
<feature type="domain" description="S1 motif" evidence="5">
    <location>
        <begin position="360"/>
        <end position="429"/>
    </location>
</feature>
<dbReference type="AlphaFoldDB" id="A0A832I9Y4"/>
<dbReference type="GO" id="GO:0022627">
    <property type="term" value="C:cytosolic small ribosomal subunit"/>
    <property type="evidence" value="ECO:0007669"/>
    <property type="project" value="TreeGrafter"/>
</dbReference>
<dbReference type="PRINTS" id="PR00681">
    <property type="entry name" value="RIBOSOMALS1"/>
</dbReference>
<keyword evidence="2 6" id="KW-0689">Ribosomal protein</keyword>
<dbReference type="InterPro" id="IPR003029">
    <property type="entry name" value="S1_domain"/>
</dbReference>
<reference evidence="6" key="1">
    <citation type="journal article" date="2020" name="mSystems">
        <title>Genome- and Community-Level Interaction Insights into Carbon Utilization and Element Cycling Functions of Hydrothermarchaeota in Hydrothermal Sediment.</title>
        <authorList>
            <person name="Zhou Z."/>
            <person name="Liu Y."/>
            <person name="Xu W."/>
            <person name="Pan J."/>
            <person name="Luo Z.H."/>
            <person name="Li M."/>
        </authorList>
    </citation>
    <scope>NUCLEOTIDE SEQUENCE [LARGE SCALE GENOMIC DNA]</scope>
    <source>
        <strain evidence="6">SpSt-86</strain>
    </source>
</reference>
<dbReference type="InterPro" id="IPR050437">
    <property type="entry name" value="Ribos_protein_bS1-like"/>
</dbReference>
<dbReference type="EMBL" id="DTKQ01000052">
    <property type="protein sequence ID" value="HGZ79928.1"/>
    <property type="molecule type" value="Genomic_DNA"/>
</dbReference>
<evidence type="ECO:0000256" key="2">
    <source>
        <dbReference type="ARBA" id="ARBA00022980"/>
    </source>
</evidence>
<organism evidence="6">
    <name type="scientific">Pseudothermotoga hypogea</name>
    <dbReference type="NCBI Taxonomy" id="57487"/>
    <lineage>
        <taxon>Bacteria</taxon>
        <taxon>Thermotogati</taxon>
        <taxon>Thermotogota</taxon>
        <taxon>Thermotogae</taxon>
        <taxon>Thermotogales</taxon>
        <taxon>Thermotogaceae</taxon>
        <taxon>Pseudothermotoga</taxon>
    </lineage>
</organism>
<feature type="domain" description="S1 motif" evidence="5">
    <location>
        <begin position="188"/>
        <end position="256"/>
    </location>
</feature>
<feature type="domain" description="S1 motif" evidence="5">
    <location>
        <begin position="446"/>
        <end position="508"/>
    </location>
</feature>
<dbReference type="InterPro" id="IPR035104">
    <property type="entry name" value="Ribosomal_protein_S1-like"/>
</dbReference>
<dbReference type="Pfam" id="PF13509">
    <property type="entry name" value="S1_2"/>
    <property type="match status" value="1"/>
</dbReference>
<name>A0A832I9Y4_9THEM</name>
<dbReference type="GO" id="GO:0006412">
    <property type="term" value="P:translation"/>
    <property type="evidence" value="ECO:0007669"/>
    <property type="project" value="TreeGrafter"/>
</dbReference>
<gene>
    <name evidence="6" type="ORF">ENW55_08085</name>
</gene>
<evidence type="ECO:0000259" key="5">
    <source>
        <dbReference type="PROSITE" id="PS50126"/>
    </source>
</evidence>
<protein>
    <submittedName>
        <fullName evidence="6">30S ribosomal protein S1</fullName>
    </submittedName>
</protein>
<dbReference type="PANTHER" id="PTHR10724">
    <property type="entry name" value="30S RIBOSOMAL PROTEIN S1"/>
    <property type="match status" value="1"/>
</dbReference>
<accession>A0A832I9Y4</accession>
<sequence length="536" mass="60040">MEKENASMKDFEKYLDLAGFGPGQVVEATVTGVDPAEGLSVDFGGKQEGRIQPSELVREPSSYKIGEKITAQILKINDEEGYAMLSELRPHRRMAERKVREAKDSGTPVKGYFVQQVSGGYIVKLFNVLDAFLPGSESLLRRDAEIPQGEHDFLIIDYAAGRRGRIVVSRKALVERQIQTFFESHNVGDVVEAKVERVRSSGATLKIGPLTATLPREEVSHDPSVSIHDALKEGETIKVKIVKLDPAQRTIEVSLKALEPDPWQTAAEKYRVGTVVRGVVKNIVPFGVFVNLEPGLDGLIHVSEIFWSSKKVDLKKFFKPGQMVEAEVVEVDPEKRRLALSYKRAQGDPWENVMERYKEGDIVEGTIVKVLPTGLIVEIEDGVTGLVPKSELSWNKVSDPGKLFRERQSLKMKILSIDSQNRRMRLSVKQTTPDPWEKAAESLKEGSVARAIVKAKLNSGYVLQLKDFSVEAFMPSSHAPEEMKEGAEIEVLVLRIIPERRKILVSQKKLEEMKDYEEYKKQMGGSQKTLGDFLKK</sequence>
<evidence type="ECO:0000313" key="6">
    <source>
        <dbReference type="EMBL" id="HGZ79928.1"/>
    </source>
</evidence>
<dbReference type="SMART" id="SM00316">
    <property type="entry name" value="S1"/>
    <property type="match status" value="6"/>
</dbReference>
<dbReference type="Pfam" id="PF00575">
    <property type="entry name" value="S1"/>
    <property type="match status" value="4"/>
</dbReference>
<comment type="caution">
    <text evidence="6">The sequence shown here is derived from an EMBL/GenBank/DDBJ whole genome shotgun (WGS) entry which is preliminary data.</text>
</comment>
<dbReference type="InterPro" id="IPR039566">
    <property type="entry name" value="CvfB_S1_st"/>
</dbReference>
<keyword evidence="3" id="KW-0687">Ribonucleoprotein</keyword>
<comment type="similarity">
    <text evidence="1">Belongs to the bacterial ribosomal protein bS1 family.</text>
</comment>
<evidence type="ECO:0000256" key="1">
    <source>
        <dbReference type="ARBA" id="ARBA00006767"/>
    </source>
</evidence>